<name>A0A520RZ07_9GAMM</name>
<organism evidence="5 6">
    <name type="scientific">OM182 bacterium</name>
    <dbReference type="NCBI Taxonomy" id="2510334"/>
    <lineage>
        <taxon>Bacteria</taxon>
        <taxon>Pseudomonadati</taxon>
        <taxon>Pseudomonadota</taxon>
        <taxon>Gammaproteobacteria</taxon>
        <taxon>OMG group</taxon>
        <taxon>OM182 clade</taxon>
    </lineage>
</organism>
<dbReference type="SMART" id="SM00822">
    <property type="entry name" value="PKS_KR"/>
    <property type="match status" value="1"/>
</dbReference>
<dbReference type="InterPro" id="IPR051687">
    <property type="entry name" value="Peroxisomal_Beta-Oxidation"/>
</dbReference>
<dbReference type="PROSITE" id="PS00061">
    <property type="entry name" value="ADH_SHORT"/>
    <property type="match status" value="1"/>
</dbReference>
<dbReference type="EMBL" id="SHAG01000035">
    <property type="protein sequence ID" value="RZO75431.1"/>
    <property type="molecule type" value="Genomic_DNA"/>
</dbReference>
<evidence type="ECO:0000259" key="4">
    <source>
        <dbReference type="SMART" id="SM00822"/>
    </source>
</evidence>
<gene>
    <name evidence="5" type="ORF">EVA68_07015</name>
</gene>
<keyword evidence="2" id="KW-0560">Oxidoreductase</keyword>
<dbReference type="InterPro" id="IPR002347">
    <property type="entry name" value="SDR_fam"/>
</dbReference>
<evidence type="ECO:0000313" key="6">
    <source>
        <dbReference type="Proteomes" id="UP000316199"/>
    </source>
</evidence>
<comment type="caution">
    <text evidence="5">The sequence shown here is derived from an EMBL/GenBank/DDBJ whole genome shotgun (WGS) entry which is preliminary data.</text>
</comment>
<dbReference type="PRINTS" id="PR00081">
    <property type="entry name" value="GDHRDH"/>
</dbReference>
<dbReference type="InterPro" id="IPR020904">
    <property type="entry name" value="Sc_DH/Rdtase_CS"/>
</dbReference>
<dbReference type="GO" id="GO:0016491">
    <property type="term" value="F:oxidoreductase activity"/>
    <property type="evidence" value="ECO:0007669"/>
    <property type="project" value="UniProtKB-KW"/>
</dbReference>
<protein>
    <submittedName>
        <fullName evidence="5">SDR family NAD(P)-dependent oxidoreductase</fullName>
    </submittedName>
</protein>
<sequence length="303" mass="32379">MGDFKDKVVVVTGAGGGLGKAHALEFAKRGAKVVVNDLGGSDDGRGKSDMADIVVKEIHALGGDAIANKASVADKEGAQSIIDDAVNTYGTVDILVNNAGILRDKSFKNMDMGDWDVVMNVHLNGTSYVTKAAWSVMWKKAYGRIVMTSSTSGIFGNFGQANYGAAKMGMLGLMNVLAIEGLSKNIRVNTLAPDAETRLIATIPGAQVNPEDPDPMRHPKLVSPAVLLLCDDDAPTNKTIHAGNGKFSCSAIYINRSLSFSADVTYEELLERKNELFDMNNAEEMSGLIRAQRMLDAQKNAHD</sequence>
<evidence type="ECO:0000256" key="2">
    <source>
        <dbReference type="ARBA" id="ARBA00023002"/>
    </source>
</evidence>
<accession>A0A520RZ07</accession>
<evidence type="ECO:0000313" key="5">
    <source>
        <dbReference type="EMBL" id="RZO75431.1"/>
    </source>
</evidence>
<dbReference type="SUPFAM" id="SSF51735">
    <property type="entry name" value="NAD(P)-binding Rossmann-fold domains"/>
    <property type="match status" value="1"/>
</dbReference>
<dbReference type="Pfam" id="PF00106">
    <property type="entry name" value="adh_short"/>
    <property type="match status" value="1"/>
</dbReference>
<dbReference type="Gene3D" id="3.40.50.720">
    <property type="entry name" value="NAD(P)-binding Rossmann-like Domain"/>
    <property type="match status" value="2"/>
</dbReference>
<reference evidence="5 6" key="1">
    <citation type="submission" date="2019-02" db="EMBL/GenBank/DDBJ databases">
        <title>Prokaryotic population dynamics and viral predation in marine succession experiment using metagenomics: the confinement effect.</title>
        <authorList>
            <person name="Haro-Moreno J.M."/>
            <person name="Rodriguez-Valera F."/>
            <person name="Lopez-Perez M."/>
        </authorList>
    </citation>
    <scope>NUCLEOTIDE SEQUENCE [LARGE SCALE GENOMIC DNA]</scope>
    <source>
        <strain evidence="5">MED-G157</strain>
    </source>
</reference>
<dbReference type="PANTHER" id="PTHR45024:SF2">
    <property type="entry name" value="SCP2 DOMAIN-CONTAINING PROTEIN"/>
    <property type="match status" value="1"/>
</dbReference>
<evidence type="ECO:0000256" key="3">
    <source>
        <dbReference type="RuleBase" id="RU000363"/>
    </source>
</evidence>
<dbReference type="PANTHER" id="PTHR45024">
    <property type="entry name" value="DEHYDROGENASES, SHORT CHAIN"/>
    <property type="match status" value="1"/>
</dbReference>
<dbReference type="PRINTS" id="PR00080">
    <property type="entry name" value="SDRFAMILY"/>
</dbReference>
<dbReference type="AlphaFoldDB" id="A0A520RZ07"/>
<feature type="domain" description="Ketoreductase" evidence="4">
    <location>
        <begin position="7"/>
        <end position="194"/>
    </location>
</feature>
<dbReference type="InterPro" id="IPR036291">
    <property type="entry name" value="NAD(P)-bd_dom_sf"/>
</dbReference>
<proteinExistence type="inferred from homology"/>
<evidence type="ECO:0000256" key="1">
    <source>
        <dbReference type="ARBA" id="ARBA00006484"/>
    </source>
</evidence>
<dbReference type="InterPro" id="IPR057326">
    <property type="entry name" value="KR_dom"/>
</dbReference>
<dbReference type="Proteomes" id="UP000316199">
    <property type="component" value="Unassembled WGS sequence"/>
</dbReference>
<comment type="similarity">
    <text evidence="1 3">Belongs to the short-chain dehydrogenases/reductases (SDR) family.</text>
</comment>